<dbReference type="Gene3D" id="3.40.50.150">
    <property type="entry name" value="Vaccinia Virus protein VP39"/>
    <property type="match status" value="1"/>
</dbReference>
<comment type="caution">
    <text evidence="1">The sequence shown here is derived from an EMBL/GenBank/DDBJ whole genome shotgun (WGS) entry which is preliminary data.</text>
</comment>
<dbReference type="AlphaFoldDB" id="A0A0F9C4L6"/>
<name>A0A0F9C4L6_9ZZZZ</name>
<gene>
    <name evidence="1" type="ORF">LCGC14_2368570</name>
</gene>
<dbReference type="SUPFAM" id="SSF53335">
    <property type="entry name" value="S-adenosyl-L-methionine-dependent methyltransferases"/>
    <property type="match status" value="1"/>
</dbReference>
<proteinExistence type="predicted"/>
<evidence type="ECO:0000313" key="1">
    <source>
        <dbReference type="EMBL" id="KKL30389.1"/>
    </source>
</evidence>
<dbReference type="InterPro" id="IPR029063">
    <property type="entry name" value="SAM-dependent_MTases_sf"/>
</dbReference>
<sequence>MNLISDEYRQQNALLHSDTATIYGAVGKVYARLVDRLYLDFDCKSALDYGCGKGRMSQILSHIPFRNYDPALVEFAGLPTPADLLICLDVMEHIEPDYLEAVLKHTSSLMRKVGLISVCTRAAYKNLPDGRNAHLIVESSKWWLPRLMEHFKVLEFKESGNSFYIIAGPWKP</sequence>
<reference evidence="1" key="1">
    <citation type="journal article" date="2015" name="Nature">
        <title>Complex archaea that bridge the gap between prokaryotes and eukaryotes.</title>
        <authorList>
            <person name="Spang A."/>
            <person name="Saw J.H."/>
            <person name="Jorgensen S.L."/>
            <person name="Zaremba-Niedzwiedzka K."/>
            <person name="Martijn J."/>
            <person name="Lind A.E."/>
            <person name="van Eijk R."/>
            <person name="Schleper C."/>
            <person name="Guy L."/>
            <person name="Ettema T.J."/>
        </authorList>
    </citation>
    <scope>NUCLEOTIDE SEQUENCE</scope>
</reference>
<dbReference type="Pfam" id="PF13489">
    <property type="entry name" value="Methyltransf_23"/>
    <property type="match status" value="1"/>
</dbReference>
<organism evidence="1">
    <name type="scientific">marine sediment metagenome</name>
    <dbReference type="NCBI Taxonomy" id="412755"/>
    <lineage>
        <taxon>unclassified sequences</taxon>
        <taxon>metagenomes</taxon>
        <taxon>ecological metagenomes</taxon>
    </lineage>
</organism>
<evidence type="ECO:0008006" key="2">
    <source>
        <dbReference type="Google" id="ProtNLM"/>
    </source>
</evidence>
<dbReference type="EMBL" id="LAZR01034866">
    <property type="protein sequence ID" value="KKL30389.1"/>
    <property type="molecule type" value="Genomic_DNA"/>
</dbReference>
<accession>A0A0F9C4L6</accession>
<protein>
    <recommendedName>
        <fullName evidence="2">Methyltransferase type 11 domain-containing protein</fullName>
    </recommendedName>
</protein>